<dbReference type="PANTHER" id="PTHR24182">
    <property type="entry name" value="ANKYRIN REPEAT AND SOCS BOX CONTAINING 4"/>
    <property type="match status" value="1"/>
</dbReference>
<organism evidence="2 3">
    <name type="scientific">Trichomonas vaginalis (strain ATCC PRA-98 / G3)</name>
    <dbReference type="NCBI Taxonomy" id="412133"/>
    <lineage>
        <taxon>Eukaryota</taxon>
        <taxon>Metamonada</taxon>
        <taxon>Parabasalia</taxon>
        <taxon>Trichomonadida</taxon>
        <taxon>Trichomonadidae</taxon>
        <taxon>Trichomonas</taxon>
    </lineage>
</organism>
<dbReference type="SMR" id="A2G7I9"/>
<sequence>MTKYIQKYRFYSFKVSESLDKQIFDKYFGLGLTDSNHLKISHLLKTIIDDDDDVKLLAPLTEKNGFSRYNSINFNELPCVESQLSLLEACCYYGSVNCFKFLRTKFSAEITELCLQLSFLGGNPDIMSECLKCHKPDKKCMKYAIMSHNIDFVTYLMNEHNLKIKVRYCIKYDNIQAFLIRYDQTNDIEDFIVQTSDYPYVWKTIFSNLTEFDEDYHGLLYTAKFIAHHNFYYDNKDDYHFKDDSGKNILHYIAMYFTGIDIEYIGCPKVRLAQRSI</sequence>
<proteinExistence type="predicted"/>
<dbReference type="VEuPathDB" id="TrichDB:TVAGG3_0135650"/>
<evidence type="ECO:0000259" key="1">
    <source>
        <dbReference type="Pfam" id="PF11929"/>
    </source>
</evidence>
<dbReference type="PANTHER" id="PTHR24182:SF13">
    <property type="entry name" value="LD18443P"/>
    <property type="match status" value="1"/>
</dbReference>
<dbReference type="Proteomes" id="UP000001542">
    <property type="component" value="Unassembled WGS sequence"/>
</dbReference>
<gene>
    <name evidence="2" type="ORF">TVAG_135690</name>
</gene>
<dbReference type="InParanoid" id="A2G7I9"/>
<reference evidence="2" key="1">
    <citation type="submission" date="2006-10" db="EMBL/GenBank/DDBJ databases">
        <authorList>
            <person name="Amadeo P."/>
            <person name="Zhao Q."/>
            <person name="Wortman J."/>
            <person name="Fraser-Liggett C."/>
            <person name="Carlton J."/>
        </authorList>
    </citation>
    <scope>NUCLEOTIDE SEQUENCE</scope>
    <source>
        <strain evidence="2">G3</strain>
    </source>
</reference>
<dbReference type="InterPro" id="IPR036770">
    <property type="entry name" value="Ankyrin_rpt-contain_sf"/>
</dbReference>
<dbReference type="InterPro" id="IPR020683">
    <property type="entry name" value="DUF3447"/>
</dbReference>
<keyword evidence="3" id="KW-1185">Reference proteome</keyword>
<evidence type="ECO:0000313" key="3">
    <source>
        <dbReference type="Proteomes" id="UP000001542"/>
    </source>
</evidence>
<dbReference type="Pfam" id="PF11929">
    <property type="entry name" value="DUF3447"/>
    <property type="match status" value="1"/>
</dbReference>
<dbReference type="VEuPathDB" id="TrichDB:TVAG_135690"/>
<evidence type="ECO:0000313" key="2">
    <source>
        <dbReference type="EMBL" id="EAX86879.1"/>
    </source>
</evidence>
<reference evidence="2" key="2">
    <citation type="journal article" date="2007" name="Science">
        <title>Draft genome sequence of the sexually transmitted pathogen Trichomonas vaginalis.</title>
        <authorList>
            <person name="Carlton J.M."/>
            <person name="Hirt R.P."/>
            <person name="Silva J.C."/>
            <person name="Delcher A.L."/>
            <person name="Schatz M."/>
            <person name="Zhao Q."/>
            <person name="Wortman J.R."/>
            <person name="Bidwell S.L."/>
            <person name="Alsmark U.C.M."/>
            <person name="Besteiro S."/>
            <person name="Sicheritz-Ponten T."/>
            <person name="Noel C.J."/>
            <person name="Dacks J.B."/>
            <person name="Foster P.G."/>
            <person name="Simillion C."/>
            <person name="Van de Peer Y."/>
            <person name="Miranda-Saavedra D."/>
            <person name="Barton G.J."/>
            <person name="Westrop G.D."/>
            <person name="Mueller S."/>
            <person name="Dessi D."/>
            <person name="Fiori P.L."/>
            <person name="Ren Q."/>
            <person name="Paulsen I."/>
            <person name="Zhang H."/>
            <person name="Bastida-Corcuera F.D."/>
            <person name="Simoes-Barbosa A."/>
            <person name="Brown M.T."/>
            <person name="Hayes R.D."/>
            <person name="Mukherjee M."/>
            <person name="Okumura C.Y."/>
            <person name="Schneider R."/>
            <person name="Smith A.J."/>
            <person name="Vanacova S."/>
            <person name="Villalvazo M."/>
            <person name="Haas B.J."/>
            <person name="Pertea M."/>
            <person name="Feldblyum T.V."/>
            <person name="Utterback T.R."/>
            <person name="Shu C.L."/>
            <person name="Osoegawa K."/>
            <person name="de Jong P.J."/>
            <person name="Hrdy I."/>
            <person name="Horvathova L."/>
            <person name="Zubacova Z."/>
            <person name="Dolezal P."/>
            <person name="Malik S.B."/>
            <person name="Logsdon J.M. Jr."/>
            <person name="Henze K."/>
            <person name="Gupta A."/>
            <person name="Wang C.C."/>
            <person name="Dunne R.L."/>
            <person name="Upcroft J.A."/>
            <person name="Upcroft P."/>
            <person name="White O."/>
            <person name="Salzberg S.L."/>
            <person name="Tang P."/>
            <person name="Chiu C.-H."/>
            <person name="Lee Y.-S."/>
            <person name="Embley T.M."/>
            <person name="Coombs G.H."/>
            <person name="Mottram J.C."/>
            <person name="Tachezy J."/>
            <person name="Fraser-Liggett C.M."/>
            <person name="Johnson P.J."/>
        </authorList>
    </citation>
    <scope>NUCLEOTIDE SEQUENCE [LARGE SCALE GENOMIC DNA]</scope>
    <source>
        <strain evidence="2">G3</strain>
    </source>
</reference>
<accession>A2G7I9</accession>
<name>A2G7I9_TRIV3</name>
<dbReference type="SUPFAM" id="SSF48403">
    <property type="entry name" value="Ankyrin repeat"/>
    <property type="match status" value="1"/>
</dbReference>
<feature type="domain" description="DUF3447" evidence="1">
    <location>
        <begin position="106"/>
        <end position="180"/>
    </location>
</feature>
<dbReference type="EMBL" id="DS114553">
    <property type="protein sequence ID" value="EAX86879.1"/>
    <property type="molecule type" value="Genomic_DNA"/>
</dbReference>
<protein>
    <recommendedName>
        <fullName evidence="1">DUF3447 domain-containing protein</fullName>
    </recommendedName>
</protein>
<dbReference type="AlphaFoldDB" id="A2G7I9"/>